<reference evidence="1" key="1">
    <citation type="submission" date="2021-06" db="EMBL/GenBank/DDBJ databases">
        <title>Parelaphostrongylus tenuis whole genome reference sequence.</title>
        <authorList>
            <person name="Garwood T.J."/>
            <person name="Larsen P.A."/>
            <person name="Fountain-Jones N.M."/>
            <person name="Garbe J.R."/>
            <person name="Macchietto M.G."/>
            <person name="Kania S.A."/>
            <person name="Gerhold R.W."/>
            <person name="Richards J.E."/>
            <person name="Wolf T.M."/>
        </authorList>
    </citation>
    <scope>NUCLEOTIDE SEQUENCE</scope>
    <source>
        <strain evidence="1">MNPRO001-30</strain>
        <tissue evidence="1">Meninges</tissue>
    </source>
</reference>
<keyword evidence="2" id="KW-1185">Reference proteome</keyword>
<gene>
    <name evidence="1" type="ORF">KIN20_011237</name>
</gene>
<dbReference type="Proteomes" id="UP001196413">
    <property type="component" value="Unassembled WGS sequence"/>
</dbReference>
<name>A0AAD5MV45_PARTN</name>
<protein>
    <submittedName>
        <fullName evidence="1">Uncharacterized protein</fullName>
    </submittedName>
</protein>
<dbReference type="AlphaFoldDB" id="A0AAD5MV45"/>
<evidence type="ECO:0000313" key="2">
    <source>
        <dbReference type="Proteomes" id="UP001196413"/>
    </source>
</evidence>
<sequence length="90" mass="9746">MVRSLDLTFIAWSINSESIAAGWETCDPEINDLSDEVFLNDAFPPVNAPRPVTQSRSGEIFSGTAAERMCAAEYLPTNSIGGPKGILRND</sequence>
<evidence type="ECO:0000313" key="1">
    <source>
        <dbReference type="EMBL" id="KAJ1354334.1"/>
    </source>
</evidence>
<accession>A0AAD5MV45</accession>
<comment type="caution">
    <text evidence="1">The sequence shown here is derived from an EMBL/GenBank/DDBJ whole genome shotgun (WGS) entry which is preliminary data.</text>
</comment>
<organism evidence="1 2">
    <name type="scientific">Parelaphostrongylus tenuis</name>
    <name type="common">Meningeal worm</name>
    <dbReference type="NCBI Taxonomy" id="148309"/>
    <lineage>
        <taxon>Eukaryota</taxon>
        <taxon>Metazoa</taxon>
        <taxon>Ecdysozoa</taxon>
        <taxon>Nematoda</taxon>
        <taxon>Chromadorea</taxon>
        <taxon>Rhabditida</taxon>
        <taxon>Rhabditina</taxon>
        <taxon>Rhabditomorpha</taxon>
        <taxon>Strongyloidea</taxon>
        <taxon>Metastrongylidae</taxon>
        <taxon>Parelaphostrongylus</taxon>
    </lineage>
</organism>
<dbReference type="EMBL" id="JAHQIW010002018">
    <property type="protein sequence ID" value="KAJ1354334.1"/>
    <property type="molecule type" value="Genomic_DNA"/>
</dbReference>
<proteinExistence type="predicted"/>